<dbReference type="InterPro" id="IPR045078">
    <property type="entry name" value="TST/MPST-like"/>
</dbReference>
<evidence type="ECO:0000256" key="1">
    <source>
        <dbReference type="ARBA" id="ARBA00022679"/>
    </source>
</evidence>
<dbReference type="PANTHER" id="PTHR11364:SF27">
    <property type="entry name" value="SULFURTRANSFERASE"/>
    <property type="match status" value="1"/>
</dbReference>
<dbReference type="CDD" id="cd01449">
    <property type="entry name" value="TST_Repeat_2"/>
    <property type="match status" value="1"/>
</dbReference>
<comment type="caution">
    <text evidence="4">The sequence shown here is derived from an EMBL/GenBank/DDBJ whole genome shotgun (WGS) entry which is preliminary data.</text>
</comment>
<dbReference type="PROSITE" id="PS50206">
    <property type="entry name" value="RHODANESE_3"/>
    <property type="match status" value="2"/>
</dbReference>
<dbReference type="InterPro" id="IPR001763">
    <property type="entry name" value="Rhodanese-like_dom"/>
</dbReference>
<keyword evidence="1" id="KW-0808">Transferase</keyword>
<organism evidence="4 5">
    <name type="scientific">Sphingobacterium hungaricum</name>
    <dbReference type="NCBI Taxonomy" id="2082723"/>
    <lineage>
        <taxon>Bacteria</taxon>
        <taxon>Pseudomonadati</taxon>
        <taxon>Bacteroidota</taxon>
        <taxon>Sphingobacteriia</taxon>
        <taxon>Sphingobacteriales</taxon>
        <taxon>Sphingobacteriaceae</taxon>
        <taxon>Sphingobacterium</taxon>
    </lineage>
</organism>
<accession>A0A928V2Q1</accession>
<dbReference type="Gene3D" id="3.40.250.10">
    <property type="entry name" value="Rhodanese-like domain"/>
    <property type="match status" value="2"/>
</dbReference>
<dbReference type="Proteomes" id="UP000616201">
    <property type="component" value="Unassembled WGS sequence"/>
</dbReference>
<dbReference type="CDD" id="cd01448">
    <property type="entry name" value="TST_Repeat_1"/>
    <property type="match status" value="1"/>
</dbReference>
<dbReference type="Pfam" id="PF00581">
    <property type="entry name" value="Rhodanese"/>
    <property type="match status" value="2"/>
</dbReference>
<dbReference type="EMBL" id="PRDK01000010">
    <property type="protein sequence ID" value="MBE8715442.1"/>
    <property type="molecule type" value="Genomic_DNA"/>
</dbReference>
<name>A0A928V2Q1_9SPHI</name>
<feature type="domain" description="Rhodanese" evidence="3">
    <location>
        <begin position="17"/>
        <end position="132"/>
    </location>
</feature>
<keyword evidence="2" id="KW-0677">Repeat</keyword>
<dbReference type="AlphaFoldDB" id="A0A928V2Q1"/>
<dbReference type="PANTHER" id="PTHR11364">
    <property type="entry name" value="THIOSULFATE SULFERTANSFERASE"/>
    <property type="match status" value="1"/>
</dbReference>
<dbReference type="InterPro" id="IPR036873">
    <property type="entry name" value="Rhodanese-like_dom_sf"/>
</dbReference>
<dbReference type="RefSeq" id="WP_196935034.1">
    <property type="nucleotide sequence ID" value="NZ_MU158698.1"/>
</dbReference>
<evidence type="ECO:0000313" key="5">
    <source>
        <dbReference type="Proteomes" id="UP000616201"/>
    </source>
</evidence>
<dbReference type="SMART" id="SM00450">
    <property type="entry name" value="RHOD"/>
    <property type="match status" value="2"/>
</dbReference>
<keyword evidence="5" id="KW-1185">Reference proteome</keyword>
<feature type="domain" description="Rhodanese" evidence="3">
    <location>
        <begin position="163"/>
        <end position="268"/>
    </location>
</feature>
<evidence type="ECO:0000259" key="3">
    <source>
        <dbReference type="PROSITE" id="PS50206"/>
    </source>
</evidence>
<evidence type="ECO:0000256" key="2">
    <source>
        <dbReference type="ARBA" id="ARBA00022737"/>
    </source>
</evidence>
<protein>
    <submittedName>
        <fullName evidence="4">Sulfurtransferase</fullName>
    </submittedName>
</protein>
<proteinExistence type="predicted"/>
<evidence type="ECO:0000313" key="4">
    <source>
        <dbReference type="EMBL" id="MBE8715442.1"/>
    </source>
</evidence>
<gene>
    <name evidence="4" type="ORF">C4F49_17355</name>
</gene>
<dbReference type="GO" id="GO:0004792">
    <property type="term" value="F:thiosulfate-cyanide sulfurtransferase activity"/>
    <property type="evidence" value="ECO:0007669"/>
    <property type="project" value="TreeGrafter"/>
</dbReference>
<reference evidence="4" key="1">
    <citation type="submission" date="2018-02" db="EMBL/GenBank/DDBJ databases">
        <authorList>
            <person name="Vasarhelyi B.M."/>
            <person name="Deshmukh S."/>
            <person name="Balint B."/>
            <person name="Kukolya J."/>
        </authorList>
    </citation>
    <scope>NUCLEOTIDE SEQUENCE</scope>
    <source>
        <strain evidence="4">KB22</strain>
    </source>
</reference>
<sequence length="274" mass="31221">MFKSALITVDELKAQFNNPKLVLLDCSIDKVNESLDDKEVKLIPNSIFFDIEKDFSDHDNPLPHTLVNPETFTHHAQKLGIDSDSIIVVYDRWGIYSSPRAWWMFKVMGHQQVYVLNGGIIAWEDGGNEVFREYKIPGHKGNFEALFDQSLYADINYILENYQNEKVDVIDARSDKRFFGLAPEPRKGLRSGHIPNSKNLPFDLVLDKDKYKSLAELNEIISPLSNQQIFTCGSGISASIIAFASYLTGNQNLKIYDGSWSEWGKEELNLPIEK</sequence>
<dbReference type="SUPFAM" id="SSF52821">
    <property type="entry name" value="Rhodanese/Cell cycle control phosphatase"/>
    <property type="match status" value="2"/>
</dbReference>